<evidence type="ECO:0000313" key="2">
    <source>
        <dbReference type="Proteomes" id="UP000652567"/>
    </source>
</evidence>
<name>A0A928UYP1_9GAMM</name>
<protein>
    <submittedName>
        <fullName evidence="1">DUF3019 domain-containing protein</fullName>
    </submittedName>
</protein>
<reference evidence="1" key="1">
    <citation type="submission" date="2018-07" db="EMBL/GenBank/DDBJ databases">
        <title>Genome assembly of strain Ka43.</title>
        <authorList>
            <person name="Kukolya J."/>
            <person name="Nagy I."/>
            <person name="Horvath B."/>
            <person name="Toth A."/>
        </authorList>
    </citation>
    <scope>NUCLEOTIDE SEQUENCE</scope>
    <source>
        <strain evidence="1">KB43</strain>
    </source>
</reference>
<keyword evidence="2" id="KW-1185">Reference proteome</keyword>
<accession>A0A928UYP1</accession>
<evidence type="ECO:0000313" key="1">
    <source>
        <dbReference type="EMBL" id="MBE8715660.1"/>
    </source>
</evidence>
<dbReference type="Pfam" id="PF11456">
    <property type="entry name" value="DUF3019"/>
    <property type="match status" value="1"/>
</dbReference>
<gene>
    <name evidence="1" type="ORF">C4F51_00475</name>
</gene>
<dbReference type="EMBL" id="PRDL01000001">
    <property type="protein sequence ID" value="MBE8715660.1"/>
    <property type="molecule type" value="Genomic_DNA"/>
</dbReference>
<dbReference type="InterPro" id="IPR021559">
    <property type="entry name" value="DUF3019"/>
</dbReference>
<dbReference type="AlphaFoldDB" id="A0A928UYP1"/>
<dbReference type="Proteomes" id="UP000652567">
    <property type="component" value="Unassembled WGS sequence"/>
</dbReference>
<organism evidence="1 2">
    <name type="scientific">Cellvibrio polysaccharolyticus</name>
    <dbReference type="NCBI Taxonomy" id="2082724"/>
    <lineage>
        <taxon>Bacteria</taxon>
        <taxon>Pseudomonadati</taxon>
        <taxon>Pseudomonadota</taxon>
        <taxon>Gammaproteobacteria</taxon>
        <taxon>Cellvibrionales</taxon>
        <taxon>Cellvibrionaceae</taxon>
        <taxon>Cellvibrio</taxon>
    </lineage>
</organism>
<comment type="caution">
    <text evidence="1">The sequence shown here is derived from an EMBL/GenBank/DDBJ whole genome shotgun (WGS) entry which is preliminary data.</text>
</comment>
<sequence length="163" mass="19096">MSPPCLSGAFTIFKPGCRTSRWLPRQVRQHLKPCHRHVAALLILIIPGFSYARESLPNLQFSLKPRLCVLADGQSQCQDQLEVEWASDRERSLCLYQNDQTTALHCWSNQRTGEYRFKITTHTSTDFQLREEGASTVLGREIFEVVHQQKRYRKSRRNPWNFF</sequence>
<proteinExistence type="predicted"/>